<dbReference type="GO" id="GO:0016616">
    <property type="term" value="F:oxidoreductase activity, acting on the CH-OH group of donors, NAD or NADP as acceptor"/>
    <property type="evidence" value="ECO:0007669"/>
    <property type="project" value="UniProtKB-ARBA"/>
</dbReference>
<dbReference type="PRINTS" id="PR00081">
    <property type="entry name" value="GDHRDH"/>
</dbReference>
<comment type="caution">
    <text evidence="3">The sequence shown here is derived from an EMBL/GenBank/DDBJ whole genome shotgun (WGS) entry which is preliminary data.</text>
</comment>
<dbReference type="Proteomes" id="UP000266260">
    <property type="component" value="Unassembled WGS sequence"/>
</dbReference>
<evidence type="ECO:0000256" key="1">
    <source>
        <dbReference type="ARBA" id="ARBA00006484"/>
    </source>
</evidence>
<dbReference type="RefSeq" id="WP_119175627.1">
    <property type="nucleotide sequence ID" value="NZ_QXIT01000086.1"/>
</dbReference>
<keyword evidence="4" id="KW-1185">Reference proteome</keyword>
<comment type="similarity">
    <text evidence="1">Belongs to the short-chain dehydrogenases/reductases (SDR) family.</text>
</comment>
<dbReference type="InterPro" id="IPR057326">
    <property type="entry name" value="KR_dom"/>
</dbReference>
<dbReference type="FunFam" id="3.40.50.720:FF:000084">
    <property type="entry name" value="Short-chain dehydrogenase reductase"/>
    <property type="match status" value="1"/>
</dbReference>
<dbReference type="EMBL" id="QXIT01000086">
    <property type="protein sequence ID" value="RIE07923.1"/>
    <property type="molecule type" value="Genomic_DNA"/>
</dbReference>
<dbReference type="Gene3D" id="3.40.50.720">
    <property type="entry name" value="NAD(P)-binding Rossmann-like Domain"/>
    <property type="match status" value="1"/>
</dbReference>
<name>A0A398CZF3_9BACT</name>
<dbReference type="NCBIfam" id="NF005559">
    <property type="entry name" value="PRK07231.1"/>
    <property type="match status" value="1"/>
</dbReference>
<evidence type="ECO:0000313" key="4">
    <source>
        <dbReference type="Proteomes" id="UP000266260"/>
    </source>
</evidence>
<dbReference type="CDD" id="cd05233">
    <property type="entry name" value="SDR_c"/>
    <property type="match status" value="1"/>
</dbReference>
<evidence type="ECO:0000259" key="2">
    <source>
        <dbReference type="SMART" id="SM00822"/>
    </source>
</evidence>
<dbReference type="PANTHER" id="PTHR42760">
    <property type="entry name" value="SHORT-CHAIN DEHYDROGENASES/REDUCTASES FAMILY MEMBER"/>
    <property type="match status" value="1"/>
</dbReference>
<dbReference type="PRINTS" id="PR00080">
    <property type="entry name" value="SDRFAMILY"/>
</dbReference>
<sequence length="261" mass="27435">MSIELEGKIAVVTGGATGIGLGIAKRFAEAGAKVLIVDIDGKQAQFAADNLSKSSDSVVAMQVDIAQEDAGERIIAKCIETFKTIDILVNNAGIFPQVPMLEMAPDLFDKVYRINLKGLAFTAKAAALKMIEGGKGGKIINIASIDAFHPSMIGLAAYDASKGGVVMFTKSLALELGKYGIHVNAIAPGGIQTEGTSKPLEGSKLTGEQMKKMMDDFTKRIPLGRMGMPDDIAKVAVFLASSYSDYITGETIIVDGGMLLS</sequence>
<accession>A0A398CZF3</accession>
<reference evidence="3 4" key="1">
    <citation type="submission" date="2018-09" db="EMBL/GenBank/DDBJ databases">
        <title>Discovery and Ecogenomic Context for Candidatus Cryosericales, a Global Caldiserica Order Active in Thawing Permafrost.</title>
        <authorList>
            <person name="Martinez M.A."/>
            <person name="Woodcroft B.J."/>
            <person name="Ignacio Espinoza J.C."/>
            <person name="Zayed A."/>
            <person name="Singleton C.M."/>
            <person name="Boyd J."/>
            <person name="Li Y.-F."/>
            <person name="Purvine S."/>
            <person name="Maughan H."/>
            <person name="Hodgkins S.B."/>
            <person name="Anderson D."/>
            <person name="Sederholm M."/>
            <person name="Temperton B."/>
            <person name="Saleska S.R."/>
            <person name="Tyson G.W."/>
            <person name="Rich V.I."/>
        </authorList>
    </citation>
    <scope>NUCLEOTIDE SEQUENCE [LARGE SCALE GENOMIC DNA]</scope>
    <source>
        <strain evidence="3 4">SMC6</strain>
    </source>
</reference>
<dbReference type="InterPro" id="IPR002347">
    <property type="entry name" value="SDR_fam"/>
</dbReference>
<dbReference type="SUPFAM" id="SSF51735">
    <property type="entry name" value="NAD(P)-binding Rossmann-fold domains"/>
    <property type="match status" value="1"/>
</dbReference>
<gene>
    <name evidence="3" type="ORF">SMC6_05095</name>
</gene>
<dbReference type="InterPro" id="IPR036291">
    <property type="entry name" value="NAD(P)-bd_dom_sf"/>
</dbReference>
<proteinExistence type="inferred from homology"/>
<evidence type="ECO:0000313" key="3">
    <source>
        <dbReference type="EMBL" id="RIE07923.1"/>
    </source>
</evidence>
<protein>
    <submittedName>
        <fullName evidence="3">SDR family oxidoreductase</fullName>
    </submittedName>
</protein>
<dbReference type="SMART" id="SM00822">
    <property type="entry name" value="PKS_KR"/>
    <property type="match status" value="1"/>
</dbReference>
<dbReference type="Pfam" id="PF13561">
    <property type="entry name" value="adh_short_C2"/>
    <property type="match status" value="1"/>
</dbReference>
<feature type="domain" description="Ketoreductase" evidence="2">
    <location>
        <begin position="8"/>
        <end position="189"/>
    </location>
</feature>
<dbReference type="AlphaFoldDB" id="A0A398CZF3"/>
<organism evidence="3 4">
    <name type="scientific">Candidatus Cryosericum odellii</name>
    <dbReference type="NCBI Taxonomy" id="2290917"/>
    <lineage>
        <taxon>Bacteria</taxon>
        <taxon>Pseudomonadati</taxon>
        <taxon>Caldisericota/Cryosericota group</taxon>
        <taxon>Candidatus Cryosericota</taxon>
        <taxon>Candidatus Cryosericia</taxon>
        <taxon>Candidatus Cryosericales</taxon>
        <taxon>Candidatus Cryosericaceae</taxon>
        <taxon>Candidatus Cryosericum</taxon>
    </lineage>
</organism>